<comment type="caution">
    <text evidence="1">The sequence shown here is derived from an EMBL/GenBank/DDBJ whole genome shotgun (WGS) entry which is preliminary data.</text>
</comment>
<dbReference type="InterPro" id="IPR021678">
    <property type="entry name" value="DUF3263"/>
</dbReference>
<accession>A0A2A9DMN7</accession>
<dbReference type="STRING" id="1724.GCA_001044175_02297"/>
<dbReference type="EMBL" id="PDJF01000001">
    <property type="protein sequence ID" value="PFG27968.1"/>
    <property type="molecule type" value="Genomic_DNA"/>
</dbReference>
<gene>
    <name evidence="1" type="ORF">ATK06_1050</name>
</gene>
<sequence>MAYSVNVSLSDFDDRLLQLAAGRPSEERIRAELGVSAVRFYQRLNSLLDDACALEAYPSLVMRLRRLRDTPQM</sequence>
<evidence type="ECO:0000313" key="1">
    <source>
        <dbReference type="EMBL" id="PFG27968.1"/>
    </source>
</evidence>
<dbReference type="AlphaFoldDB" id="A0A2A9DMN7"/>
<name>A0A2A9DMN7_9CORY</name>
<evidence type="ECO:0000313" key="2">
    <source>
        <dbReference type="Proteomes" id="UP000221653"/>
    </source>
</evidence>
<dbReference type="Proteomes" id="UP000221653">
    <property type="component" value="Unassembled WGS sequence"/>
</dbReference>
<dbReference type="Pfam" id="PF11662">
    <property type="entry name" value="DUF3263"/>
    <property type="match status" value="1"/>
</dbReference>
<protein>
    <submittedName>
        <fullName evidence="1">Uncharacterized protein DUF3263</fullName>
    </submittedName>
</protein>
<dbReference type="OrthoDB" id="3268863at2"/>
<reference evidence="1 2" key="1">
    <citation type="submission" date="2017-10" db="EMBL/GenBank/DDBJ databases">
        <title>Sequencing the genomes of 1000 actinobacteria strains.</title>
        <authorList>
            <person name="Klenk H.-P."/>
        </authorList>
    </citation>
    <scope>NUCLEOTIDE SEQUENCE [LARGE SCALE GENOMIC DNA]</scope>
    <source>
        <strain evidence="1 2">DSM 20688</strain>
    </source>
</reference>
<proteinExistence type="predicted"/>
<organism evidence="1 2">
    <name type="scientific">Corynebacterium renale</name>
    <dbReference type="NCBI Taxonomy" id="1724"/>
    <lineage>
        <taxon>Bacteria</taxon>
        <taxon>Bacillati</taxon>
        <taxon>Actinomycetota</taxon>
        <taxon>Actinomycetes</taxon>
        <taxon>Mycobacteriales</taxon>
        <taxon>Corynebacteriaceae</taxon>
        <taxon>Corynebacterium</taxon>
    </lineage>
</organism>
<keyword evidence="2" id="KW-1185">Reference proteome</keyword>